<accession>A0A6C0LI55</accession>
<evidence type="ECO:0000313" key="2">
    <source>
        <dbReference type="EMBL" id="QHU28842.1"/>
    </source>
</evidence>
<feature type="transmembrane region" description="Helical" evidence="1">
    <location>
        <begin position="103"/>
        <end position="121"/>
    </location>
</feature>
<feature type="transmembrane region" description="Helical" evidence="1">
    <location>
        <begin position="7"/>
        <end position="26"/>
    </location>
</feature>
<feature type="transmembrane region" description="Helical" evidence="1">
    <location>
        <begin position="38"/>
        <end position="59"/>
    </location>
</feature>
<proteinExistence type="predicted"/>
<protein>
    <submittedName>
        <fullName evidence="2">Uncharacterized protein</fullName>
    </submittedName>
</protein>
<keyword evidence="1" id="KW-0812">Transmembrane</keyword>
<dbReference type="AlphaFoldDB" id="A0A6C0LI55"/>
<evidence type="ECO:0000256" key="1">
    <source>
        <dbReference type="SAM" id="Phobius"/>
    </source>
</evidence>
<keyword evidence="1" id="KW-0472">Membrane</keyword>
<dbReference type="EMBL" id="MN740474">
    <property type="protein sequence ID" value="QHU28842.1"/>
    <property type="molecule type" value="Genomic_DNA"/>
</dbReference>
<feature type="transmembrane region" description="Helical" evidence="1">
    <location>
        <begin position="71"/>
        <end position="91"/>
    </location>
</feature>
<organism evidence="2">
    <name type="scientific">viral metagenome</name>
    <dbReference type="NCBI Taxonomy" id="1070528"/>
    <lineage>
        <taxon>unclassified sequences</taxon>
        <taxon>metagenomes</taxon>
        <taxon>organismal metagenomes</taxon>
    </lineage>
</organism>
<sequence length="124" mass="14052">MNNVLEYGWIICFIVAYLIQVLVSMGLNNNNNIDRGSIFFELIAWVLSVIGFIMFVVWLNRFNDTKVLNTMWIVSLITLIVSCGIVIFMVGNVSGKTLVVPTYLIGYSFTILIGTLITFLFKNK</sequence>
<reference evidence="2" key="1">
    <citation type="journal article" date="2020" name="Nature">
        <title>Giant virus diversity and host interactions through global metagenomics.</title>
        <authorList>
            <person name="Schulz F."/>
            <person name="Roux S."/>
            <person name="Paez-Espino D."/>
            <person name="Jungbluth S."/>
            <person name="Walsh D.A."/>
            <person name="Denef V.J."/>
            <person name="McMahon K.D."/>
            <person name="Konstantinidis K.T."/>
            <person name="Eloe-Fadrosh E.A."/>
            <person name="Kyrpides N.C."/>
            <person name="Woyke T."/>
        </authorList>
    </citation>
    <scope>NUCLEOTIDE SEQUENCE</scope>
    <source>
        <strain evidence="2">GVMAG-M-3300027791-30</strain>
    </source>
</reference>
<keyword evidence="1" id="KW-1133">Transmembrane helix</keyword>
<name>A0A6C0LI55_9ZZZZ</name>